<dbReference type="CDD" id="cd01204">
    <property type="entry name" value="PTB_IRS"/>
    <property type="match status" value="1"/>
</dbReference>
<dbReference type="PANTHER" id="PTHR10614">
    <property type="entry name" value="INSULIN RECEPTOR SUBSTRATE"/>
    <property type="match status" value="1"/>
</dbReference>
<keyword evidence="2" id="KW-0677">Repeat</keyword>
<dbReference type="InterPro" id="IPR002404">
    <property type="entry name" value="IRS_PTB"/>
</dbReference>
<dbReference type="Proteomes" id="UP000694420">
    <property type="component" value="Unplaced"/>
</dbReference>
<evidence type="ECO:0000313" key="7">
    <source>
        <dbReference type="Proteomes" id="UP000694420"/>
    </source>
</evidence>
<dbReference type="SMART" id="SM01244">
    <property type="entry name" value="IRS"/>
    <property type="match status" value="1"/>
</dbReference>
<dbReference type="Pfam" id="PF02174">
    <property type="entry name" value="IRS"/>
    <property type="match status" value="1"/>
</dbReference>
<dbReference type="PANTHER" id="PTHR10614:SF11">
    <property type="entry name" value="INSULIN RECEPTOR SUBSTRATE 1"/>
    <property type="match status" value="1"/>
</dbReference>
<dbReference type="GO" id="GO:0005158">
    <property type="term" value="F:insulin receptor binding"/>
    <property type="evidence" value="ECO:0007669"/>
    <property type="project" value="InterPro"/>
</dbReference>
<organism evidence="6 7">
    <name type="scientific">Nothoprocta perdicaria</name>
    <name type="common">Chilean tinamou</name>
    <name type="synonym">Crypturus perdicarius</name>
    <dbReference type="NCBI Taxonomy" id="30464"/>
    <lineage>
        <taxon>Eukaryota</taxon>
        <taxon>Metazoa</taxon>
        <taxon>Chordata</taxon>
        <taxon>Craniata</taxon>
        <taxon>Vertebrata</taxon>
        <taxon>Euteleostomi</taxon>
        <taxon>Archelosauria</taxon>
        <taxon>Archosauria</taxon>
        <taxon>Dinosauria</taxon>
        <taxon>Saurischia</taxon>
        <taxon>Theropoda</taxon>
        <taxon>Coelurosauria</taxon>
        <taxon>Aves</taxon>
        <taxon>Palaeognathae</taxon>
        <taxon>Tinamiformes</taxon>
        <taxon>Tinamidae</taxon>
        <taxon>Nothoprocta</taxon>
    </lineage>
</organism>
<dbReference type="GO" id="GO:0005886">
    <property type="term" value="C:plasma membrane"/>
    <property type="evidence" value="ECO:0007669"/>
    <property type="project" value="TreeGrafter"/>
</dbReference>
<evidence type="ECO:0000256" key="2">
    <source>
        <dbReference type="ARBA" id="ARBA00022737"/>
    </source>
</evidence>
<dbReference type="Gene3D" id="2.30.29.30">
    <property type="entry name" value="Pleckstrin-homology domain (PH domain)/Phosphotyrosine-binding domain (PTB)"/>
    <property type="match status" value="2"/>
</dbReference>
<dbReference type="InterPro" id="IPR039011">
    <property type="entry name" value="IRS"/>
</dbReference>
<dbReference type="CDD" id="cd01257">
    <property type="entry name" value="PH_IRS"/>
    <property type="match status" value="1"/>
</dbReference>
<dbReference type="FunFam" id="2.30.29.30:FF:000129">
    <property type="entry name" value="Insulin receptor substrate 1"/>
    <property type="match status" value="1"/>
</dbReference>
<dbReference type="GO" id="GO:0008286">
    <property type="term" value="P:insulin receptor signaling pathway"/>
    <property type="evidence" value="ECO:0007669"/>
    <property type="project" value="InterPro"/>
</dbReference>
<dbReference type="Pfam" id="PF00169">
    <property type="entry name" value="PH"/>
    <property type="match status" value="1"/>
</dbReference>
<evidence type="ECO:0000259" key="4">
    <source>
        <dbReference type="PROSITE" id="PS50003"/>
    </source>
</evidence>
<dbReference type="InterPro" id="IPR001849">
    <property type="entry name" value="PH_domain"/>
</dbReference>
<dbReference type="GO" id="GO:0009967">
    <property type="term" value="P:positive regulation of signal transduction"/>
    <property type="evidence" value="ECO:0007669"/>
    <property type="project" value="UniProtKB-ARBA"/>
</dbReference>
<name>A0A8C6ZLL2_NOTPE</name>
<dbReference type="GO" id="GO:0005829">
    <property type="term" value="C:cytosol"/>
    <property type="evidence" value="ECO:0007669"/>
    <property type="project" value="TreeGrafter"/>
</dbReference>
<keyword evidence="7" id="KW-1185">Reference proteome</keyword>
<keyword evidence="3" id="KW-0807">Transducer</keyword>
<protein>
    <recommendedName>
        <fullName evidence="8">Insulin receptor substrate 1</fullName>
    </recommendedName>
</protein>
<dbReference type="SMART" id="SM00233">
    <property type="entry name" value="PH"/>
    <property type="match status" value="1"/>
</dbReference>
<feature type="domain" description="PH" evidence="4">
    <location>
        <begin position="14"/>
        <end position="116"/>
    </location>
</feature>
<dbReference type="SUPFAM" id="SSF50729">
    <property type="entry name" value="PH domain-like"/>
    <property type="match status" value="2"/>
</dbReference>
<reference evidence="6" key="1">
    <citation type="submission" date="2025-08" db="UniProtKB">
        <authorList>
            <consortium name="Ensembl"/>
        </authorList>
    </citation>
    <scope>IDENTIFICATION</scope>
</reference>
<evidence type="ECO:0000256" key="1">
    <source>
        <dbReference type="ARBA" id="ARBA00022553"/>
    </source>
</evidence>
<evidence type="ECO:0000256" key="3">
    <source>
        <dbReference type="ARBA" id="ARBA00023224"/>
    </source>
</evidence>
<reference evidence="6" key="2">
    <citation type="submission" date="2025-09" db="UniProtKB">
        <authorList>
            <consortium name="Ensembl"/>
        </authorList>
    </citation>
    <scope>IDENTIFICATION</scope>
</reference>
<evidence type="ECO:0000259" key="5">
    <source>
        <dbReference type="PROSITE" id="PS51064"/>
    </source>
</evidence>
<dbReference type="PRINTS" id="PR00628">
    <property type="entry name" value="INSULINRSI"/>
</dbReference>
<dbReference type="AlphaFoldDB" id="A0A8C6ZLL2"/>
<dbReference type="FunFam" id="2.30.29.30:FF:000029">
    <property type="entry name" value="Insulin receptor substrate 1"/>
    <property type="match status" value="1"/>
</dbReference>
<feature type="domain" description="IRS-type PTB" evidence="5">
    <location>
        <begin position="129"/>
        <end position="233"/>
    </location>
</feature>
<dbReference type="PROSITE" id="PS50003">
    <property type="entry name" value="PH_DOMAIN"/>
    <property type="match status" value="1"/>
</dbReference>
<dbReference type="GO" id="GO:0043548">
    <property type="term" value="F:phosphatidylinositol 3-kinase binding"/>
    <property type="evidence" value="ECO:0007669"/>
    <property type="project" value="UniProtKB-ARBA"/>
</dbReference>
<accession>A0A8C6ZLL2</accession>
<sequence length="333" mass="37514">MASPTDNNEGFFSDVRKVGYLRKPKSMHKRFFVLRAASESGPARLEYYENEKKWRHKSGAPKRSIPLESCFNINKRADSKNKHLVALYTKDEHFAIAADSEPEQESWYQALLQLHNRDNYGEVAPGPAFKEVWQVILKPKGLGQTKNLIGIYRLCLTNKTISFVKLNSDAAAVVLQLLNIRRCGHSENFFFIEVGRSAVTGPGEFWMQVDDSVVAQNMHETILEAMRAMSEEFRPRSKSQSSSNCSNPISVPLPLCDLAATRLSLLSVTGCSSRQVRPSQRQLKPGRLLLLVLQVSEQGDGERKKQLGVSVGTAERREHLNVWEGEVKLQVSK</sequence>
<evidence type="ECO:0000313" key="6">
    <source>
        <dbReference type="Ensembl" id="ENSNPEP00000017518.1"/>
    </source>
</evidence>
<dbReference type="PROSITE" id="PS51064">
    <property type="entry name" value="IRS_PTB"/>
    <property type="match status" value="1"/>
</dbReference>
<dbReference type="SMART" id="SM00310">
    <property type="entry name" value="PTBI"/>
    <property type="match status" value="1"/>
</dbReference>
<evidence type="ECO:0008006" key="8">
    <source>
        <dbReference type="Google" id="ProtNLM"/>
    </source>
</evidence>
<keyword evidence="1" id="KW-0597">Phosphoprotein</keyword>
<dbReference type="Ensembl" id="ENSNPET00000017949.1">
    <property type="protein sequence ID" value="ENSNPEP00000017518.1"/>
    <property type="gene ID" value="ENSNPEG00000013024.1"/>
</dbReference>
<proteinExistence type="predicted"/>
<dbReference type="GO" id="GO:0030159">
    <property type="term" value="F:signaling receptor complex adaptor activity"/>
    <property type="evidence" value="ECO:0007669"/>
    <property type="project" value="UniProtKB-ARBA"/>
</dbReference>
<dbReference type="InterPro" id="IPR011993">
    <property type="entry name" value="PH-like_dom_sf"/>
</dbReference>